<proteinExistence type="inferred from homology"/>
<evidence type="ECO:0000313" key="8">
    <source>
        <dbReference type="Proteomes" id="UP000824225"/>
    </source>
</evidence>
<evidence type="ECO:0000256" key="2">
    <source>
        <dbReference type="ARBA" id="ARBA00022692"/>
    </source>
</evidence>
<sequence>MSRSAGVTFMRGAAWLAAVLVPGAVFALIGYLLWRGLPALGPDLFFGRTPPREALLGLRPVWDGIWPACAGTLCLVGLTLCLAVFPGVGCGLYLSEYATAAQKRRIGLAVDLLAGMPSIVMGLFGFSLILLLRRTLAPDANTCLALAAGCLALLVLPVLVAATREAADAVPRSLRLGAAALGLTPAQRLRHVVLPAAARGIFSGVVLALGRAAEDTAVIMFTGVVANAGLPAGLAGKFETLSFHVYYTAAQYQDQAELARGFGAAVVLLALSGGLLALARLLESGYRRRWRKG</sequence>
<dbReference type="GO" id="GO:0005886">
    <property type="term" value="C:plasma membrane"/>
    <property type="evidence" value="ECO:0007669"/>
    <property type="project" value="UniProtKB-SubCell"/>
</dbReference>
<evidence type="ECO:0000256" key="4">
    <source>
        <dbReference type="ARBA" id="ARBA00023136"/>
    </source>
</evidence>
<evidence type="ECO:0000313" key="7">
    <source>
        <dbReference type="EMBL" id="HJA08126.1"/>
    </source>
</evidence>
<dbReference type="SUPFAM" id="SSF161098">
    <property type="entry name" value="MetI-like"/>
    <property type="match status" value="1"/>
</dbReference>
<keyword evidence="4 5" id="KW-0472">Membrane</keyword>
<accession>A0A9D2HDE8</accession>
<dbReference type="InterPro" id="IPR035906">
    <property type="entry name" value="MetI-like_sf"/>
</dbReference>
<dbReference type="CDD" id="cd06261">
    <property type="entry name" value="TM_PBP2"/>
    <property type="match status" value="1"/>
</dbReference>
<comment type="subcellular location">
    <subcellularLocation>
        <location evidence="1 5">Cell membrane</location>
        <topology evidence="1 5">Multi-pass membrane protein</topology>
    </subcellularLocation>
</comment>
<dbReference type="InterPro" id="IPR000515">
    <property type="entry name" value="MetI-like"/>
</dbReference>
<dbReference type="Gene3D" id="1.10.3720.10">
    <property type="entry name" value="MetI-like"/>
    <property type="match status" value="1"/>
</dbReference>
<dbReference type="PANTHER" id="PTHR43470:SF3">
    <property type="entry name" value="PHOSPHATE TRANSPORT SYSTEM PERMEASE PROTEIN PSTA-RELATED"/>
    <property type="match status" value="1"/>
</dbReference>
<feature type="transmembrane region" description="Helical" evidence="5">
    <location>
        <begin position="12"/>
        <end position="34"/>
    </location>
</feature>
<reference evidence="7" key="1">
    <citation type="journal article" date="2021" name="PeerJ">
        <title>Extensive microbial diversity within the chicken gut microbiome revealed by metagenomics and culture.</title>
        <authorList>
            <person name="Gilroy R."/>
            <person name="Ravi A."/>
            <person name="Getino M."/>
            <person name="Pursley I."/>
            <person name="Horton D.L."/>
            <person name="Alikhan N.F."/>
            <person name="Baker D."/>
            <person name="Gharbi K."/>
            <person name="Hall N."/>
            <person name="Watson M."/>
            <person name="Adriaenssens E.M."/>
            <person name="Foster-Nyarko E."/>
            <person name="Jarju S."/>
            <person name="Secka A."/>
            <person name="Antonio M."/>
            <person name="Oren A."/>
            <person name="Chaudhuri R.R."/>
            <person name="La Ragione R."/>
            <person name="Hildebrand F."/>
            <person name="Pallen M.J."/>
        </authorList>
    </citation>
    <scope>NUCLEOTIDE SEQUENCE</scope>
    <source>
        <strain evidence="7">CHK186-16707</strain>
    </source>
</reference>
<comment type="caution">
    <text evidence="7">The sequence shown here is derived from an EMBL/GenBank/DDBJ whole genome shotgun (WGS) entry which is preliminary data.</text>
</comment>
<dbReference type="PANTHER" id="PTHR43470">
    <property type="entry name" value="PHOSPHATE TRANSPORT SYSTEM PERMEASE PROTEIN PSTA-RELATED"/>
    <property type="match status" value="1"/>
</dbReference>
<evidence type="ECO:0000256" key="3">
    <source>
        <dbReference type="ARBA" id="ARBA00022989"/>
    </source>
</evidence>
<gene>
    <name evidence="7" type="ORF">H9962_02875</name>
</gene>
<organism evidence="7 8">
    <name type="scientific">Candidatus Mailhella merdigallinarum</name>
    <dbReference type="NCBI Taxonomy" id="2838658"/>
    <lineage>
        <taxon>Bacteria</taxon>
        <taxon>Pseudomonadati</taxon>
        <taxon>Thermodesulfobacteriota</taxon>
        <taxon>Desulfovibrionia</taxon>
        <taxon>Desulfovibrionales</taxon>
        <taxon>Desulfovibrionaceae</taxon>
        <taxon>Mailhella</taxon>
    </lineage>
</organism>
<feature type="transmembrane region" description="Helical" evidence="5">
    <location>
        <begin position="106"/>
        <end position="132"/>
    </location>
</feature>
<feature type="transmembrane region" description="Helical" evidence="5">
    <location>
        <begin position="144"/>
        <end position="162"/>
    </location>
</feature>
<keyword evidence="2 5" id="KW-0812">Transmembrane</keyword>
<reference evidence="7" key="2">
    <citation type="submission" date="2021-04" db="EMBL/GenBank/DDBJ databases">
        <authorList>
            <person name="Gilroy R."/>
        </authorList>
    </citation>
    <scope>NUCLEOTIDE SEQUENCE</scope>
    <source>
        <strain evidence="7">CHK186-16707</strain>
    </source>
</reference>
<protein>
    <submittedName>
        <fullName evidence="7">ABC transporter permease subunit</fullName>
    </submittedName>
</protein>
<keyword evidence="3 5" id="KW-1133">Transmembrane helix</keyword>
<dbReference type="Pfam" id="PF00528">
    <property type="entry name" value="BPD_transp_1"/>
    <property type="match status" value="1"/>
</dbReference>
<evidence type="ECO:0000256" key="1">
    <source>
        <dbReference type="ARBA" id="ARBA00004651"/>
    </source>
</evidence>
<comment type="similarity">
    <text evidence="5">Belongs to the binding-protein-dependent transport system permease family.</text>
</comment>
<dbReference type="Proteomes" id="UP000824225">
    <property type="component" value="Unassembled WGS sequence"/>
</dbReference>
<feature type="transmembrane region" description="Helical" evidence="5">
    <location>
        <begin position="217"/>
        <end position="238"/>
    </location>
</feature>
<dbReference type="GO" id="GO:0055085">
    <property type="term" value="P:transmembrane transport"/>
    <property type="evidence" value="ECO:0007669"/>
    <property type="project" value="InterPro"/>
</dbReference>
<feature type="domain" description="ABC transmembrane type-1" evidence="6">
    <location>
        <begin position="69"/>
        <end position="279"/>
    </location>
</feature>
<name>A0A9D2HDE8_9BACT</name>
<evidence type="ECO:0000256" key="5">
    <source>
        <dbReference type="RuleBase" id="RU363032"/>
    </source>
</evidence>
<keyword evidence="5" id="KW-0813">Transport</keyword>
<feature type="transmembrane region" description="Helical" evidence="5">
    <location>
        <begin position="65"/>
        <end position="94"/>
    </location>
</feature>
<evidence type="ECO:0000259" key="6">
    <source>
        <dbReference type="PROSITE" id="PS50928"/>
    </source>
</evidence>
<dbReference type="EMBL" id="DXAN01000005">
    <property type="protein sequence ID" value="HJA08126.1"/>
    <property type="molecule type" value="Genomic_DNA"/>
</dbReference>
<feature type="transmembrane region" description="Helical" evidence="5">
    <location>
        <begin position="258"/>
        <end position="282"/>
    </location>
</feature>
<dbReference type="PROSITE" id="PS50928">
    <property type="entry name" value="ABC_TM1"/>
    <property type="match status" value="1"/>
</dbReference>
<dbReference type="AlphaFoldDB" id="A0A9D2HDE8"/>